<accession>A0ABV0GNW7</accession>
<name>A0ABV0GNW7_PAENI</name>
<dbReference type="InterPro" id="IPR054612">
    <property type="entry name" value="Phage_capsid-like_C"/>
</dbReference>
<feature type="compositionally biased region" description="Low complexity" evidence="2">
    <location>
        <begin position="74"/>
        <end position="85"/>
    </location>
</feature>
<evidence type="ECO:0000256" key="1">
    <source>
        <dbReference type="ARBA" id="ARBA00004328"/>
    </source>
</evidence>
<proteinExistence type="predicted"/>
<dbReference type="InterPro" id="IPR024455">
    <property type="entry name" value="Phage_capsid"/>
</dbReference>
<comment type="subcellular location">
    <subcellularLocation>
        <location evidence="1">Virion</location>
    </subcellularLocation>
</comment>
<sequence>MRHRQQLQLPTPDRAESPGKCRPGRRGEAHEHLHHPGNRRPRPGHCDTVGTGAGALPGRLRQPPGFPGLRDGSRYPARPGRPGPQRRWDRRKPERHFGHVRSHHPGVRHGPPHKHPQGPDGPPGVRNHAHGLVLHPTDFEALDLLRADGATGAFLLGDPAGDSAANIWRVPRIPSTAVTPGTAILGDFDQAEIIVREDATLAVDRSGELFTKNLVVLRLEGRFGLAVKRPNAFVEIDLTA</sequence>
<feature type="compositionally biased region" description="Basic residues" evidence="2">
    <location>
        <begin position="98"/>
        <end position="116"/>
    </location>
</feature>
<evidence type="ECO:0000256" key="2">
    <source>
        <dbReference type="SAM" id="MobiDB-lite"/>
    </source>
</evidence>
<feature type="domain" description="Phage capsid-like C-terminal" evidence="3">
    <location>
        <begin position="122"/>
        <end position="235"/>
    </location>
</feature>
<keyword evidence="5" id="KW-1185">Reference proteome</keyword>
<evidence type="ECO:0000259" key="3">
    <source>
        <dbReference type="Pfam" id="PF05065"/>
    </source>
</evidence>
<protein>
    <submittedName>
        <fullName evidence="4">Phage major capsid protein</fullName>
    </submittedName>
</protein>
<dbReference type="Gene3D" id="3.30.2320.10">
    <property type="entry name" value="hypothetical protein PF0899 domain"/>
    <property type="match status" value="1"/>
</dbReference>
<dbReference type="SUPFAM" id="SSF56563">
    <property type="entry name" value="Major capsid protein gp5"/>
    <property type="match status" value="1"/>
</dbReference>
<gene>
    <name evidence="4" type="ORF">V3C41_03875</name>
</gene>
<feature type="compositionally biased region" description="Basic residues" evidence="2">
    <location>
        <begin position="32"/>
        <end position="43"/>
    </location>
</feature>
<evidence type="ECO:0000313" key="5">
    <source>
        <dbReference type="Proteomes" id="UP001448614"/>
    </source>
</evidence>
<organism evidence="4 5">
    <name type="scientific">Paenarthrobacter nicotinovorans</name>
    <name type="common">Arthrobacter nicotinovorans</name>
    <dbReference type="NCBI Taxonomy" id="29320"/>
    <lineage>
        <taxon>Bacteria</taxon>
        <taxon>Bacillati</taxon>
        <taxon>Actinomycetota</taxon>
        <taxon>Actinomycetes</taxon>
        <taxon>Micrococcales</taxon>
        <taxon>Micrococcaceae</taxon>
        <taxon>Paenarthrobacter</taxon>
    </lineage>
</organism>
<feature type="region of interest" description="Disordered" evidence="2">
    <location>
        <begin position="1"/>
        <end position="126"/>
    </location>
</feature>
<dbReference type="NCBIfam" id="TIGR01554">
    <property type="entry name" value="major_cap_HK97"/>
    <property type="match status" value="1"/>
</dbReference>
<dbReference type="EMBL" id="JBBMFV010000004">
    <property type="protein sequence ID" value="MEO3940201.1"/>
    <property type="molecule type" value="Genomic_DNA"/>
</dbReference>
<evidence type="ECO:0000313" key="4">
    <source>
        <dbReference type="EMBL" id="MEO3940201.1"/>
    </source>
</evidence>
<dbReference type="Proteomes" id="UP001448614">
    <property type="component" value="Unassembled WGS sequence"/>
</dbReference>
<comment type="caution">
    <text evidence="4">The sequence shown here is derived from an EMBL/GenBank/DDBJ whole genome shotgun (WGS) entry which is preliminary data.</text>
</comment>
<dbReference type="Pfam" id="PF05065">
    <property type="entry name" value="Phage_capsid"/>
    <property type="match status" value="1"/>
</dbReference>
<reference evidence="4 5" key="1">
    <citation type="journal article" date="2024" name="Appl. Microbiol. Biotechnol.">
        <title>Biosynthetic gene clusters with biotechnological applications in novel Antarctic isolates from Actinomycetota.</title>
        <authorList>
            <person name="Bruna P."/>
            <person name="Nunez-Montero K."/>
            <person name="Contreras M.J."/>
            <person name="Leal K."/>
            <person name="Garcia M."/>
            <person name="Abanto M."/>
            <person name="Barrientos L."/>
        </authorList>
    </citation>
    <scope>NUCLEOTIDE SEQUENCE [LARGE SCALE GENOMIC DNA]</scope>
    <source>
        <strain evidence="4 5">Se16.17</strain>
    </source>
</reference>
<feature type="compositionally biased region" description="Basic and acidic residues" evidence="2">
    <location>
        <begin position="13"/>
        <end position="31"/>
    </location>
</feature>